<evidence type="ECO:0000313" key="4">
    <source>
        <dbReference type="Proteomes" id="UP001157439"/>
    </source>
</evidence>
<protein>
    <recommendedName>
        <fullName evidence="5">Collagen-like protein</fullName>
    </recommendedName>
</protein>
<evidence type="ECO:0000256" key="2">
    <source>
        <dbReference type="SAM" id="SignalP"/>
    </source>
</evidence>
<evidence type="ECO:0000256" key="1">
    <source>
        <dbReference type="SAM" id="MobiDB-lite"/>
    </source>
</evidence>
<accession>A0AA37TNK9</accession>
<evidence type="ECO:0008006" key="5">
    <source>
        <dbReference type="Google" id="ProtNLM"/>
    </source>
</evidence>
<evidence type="ECO:0000313" key="3">
    <source>
        <dbReference type="EMBL" id="GLS85004.1"/>
    </source>
</evidence>
<feature type="signal peptide" evidence="2">
    <location>
        <begin position="1"/>
        <end position="17"/>
    </location>
</feature>
<dbReference type="Proteomes" id="UP001157439">
    <property type="component" value="Unassembled WGS sequence"/>
</dbReference>
<organism evidence="3 4">
    <name type="scientific">Paraferrimonas haliotis</name>
    <dbReference type="NCBI Taxonomy" id="2013866"/>
    <lineage>
        <taxon>Bacteria</taxon>
        <taxon>Pseudomonadati</taxon>
        <taxon>Pseudomonadota</taxon>
        <taxon>Gammaproteobacteria</taxon>
        <taxon>Alteromonadales</taxon>
        <taxon>Ferrimonadaceae</taxon>
        <taxon>Paraferrimonas</taxon>
    </lineage>
</organism>
<keyword evidence="4" id="KW-1185">Reference proteome</keyword>
<gene>
    <name evidence="3" type="ORF">GCM10007894_29810</name>
</gene>
<keyword evidence="2" id="KW-0732">Signal</keyword>
<feature type="region of interest" description="Disordered" evidence="1">
    <location>
        <begin position="22"/>
        <end position="46"/>
    </location>
</feature>
<dbReference type="EMBL" id="BSPO01000014">
    <property type="protein sequence ID" value="GLS85004.1"/>
    <property type="molecule type" value="Genomic_DNA"/>
</dbReference>
<reference evidence="3 4" key="1">
    <citation type="journal article" date="2014" name="Int. J. Syst. Evol. Microbiol.">
        <title>Complete genome sequence of Corynebacterium casei LMG S-19264T (=DSM 44701T), isolated from a smear-ripened cheese.</title>
        <authorList>
            <consortium name="US DOE Joint Genome Institute (JGI-PGF)"/>
            <person name="Walter F."/>
            <person name="Albersmeier A."/>
            <person name="Kalinowski J."/>
            <person name="Ruckert C."/>
        </authorList>
    </citation>
    <scope>NUCLEOTIDE SEQUENCE [LARGE SCALE GENOMIC DNA]</scope>
    <source>
        <strain evidence="3 4">NBRC 112785</strain>
    </source>
</reference>
<name>A0AA37TNK9_9GAMM</name>
<dbReference type="PROSITE" id="PS51257">
    <property type="entry name" value="PROKAR_LIPOPROTEIN"/>
    <property type="match status" value="1"/>
</dbReference>
<sequence>MNKKLLWAAMFSAVALAGCNGKDGAQGPQGPEGPEGPEGPGTNPPVAETFEVVNAQFANLELGDNQLSVEFELTNENDHVITQLKRVRAYVARVQDGGLGASHNGGYGYVNGDDTTEGASLEQTEDGMYKFTTPIALSDSQDPQIIVRLGGGTDGIPSQRPLVLRTSFHRNAL</sequence>
<comment type="caution">
    <text evidence="3">The sequence shown here is derived from an EMBL/GenBank/DDBJ whole genome shotgun (WGS) entry which is preliminary data.</text>
</comment>
<feature type="chain" id="PRO_5041351649" description="Collagen-like protein" evidence="2">
    <location>
        <begin position="18"/>
        <end position="173"/>
    </location>
</feature>
<proteinExistence type="predicted"/>
<dbReference type="RefSeq" id="WP_095499447.1">
    <property type="nucleotide sequence ID" value="NZ_BSPO01000014.1"/>
</dbReference>
<dbReference type="AlphaFoldDB" id="A0AA37TNK9"/>